<feature type="compositionally biased region" description="Polar residues" evidence="1">
    <location>
        <begin position="1"/>
        <end position="12"/>
    </location>
</feature>
<evidence type="ECO:0000313" key="3">
    <source>
        <dbReference type="Proteomes" id="UP000509346"/>
    </source>
</evidence>
<sequence>MATTQSNTQNGTDDALPAGWARVPDDQLHHTVRAAFEHDSGLRVTIESMSRPDQMHDARSSRMDSGYVARVRDDMGADLCPELSAKSVARDAAREFAAAHPDGEFEVPDPRDQPLGPIDWRDE</sequence>
<feature type="region of interest" description="Disordered" evidence="1">
    <location>
        <begin position="1"/>
        <end position="20"/>
    </location>
</feature>
<protein>
    <submittedName>
        <fullName evidence="2">Uncharacterized protein</fullName>
    </submittedName>
</protein>
<feature type="region of interest" description="Disordered" evidence="1">
    <location>
        <begin position="94"/>
        <end position="123"/>
    </location>
</feature>
<dbReference type="RefSeq" id="WP_179920813.1">
    <property type="nucleotide sequence ID" value="NZ_CP058909.1"/>
</dbReference>
<dbReference type="GeneID" id="56081889"/>
<dbReference type="AlphaFoldDB" id="A0A7D5PDI9"/>
<evidence type="ECO:0000256" key="1">
    <source>
        <dbReference type="SAM" id="MobiDB-lite"/>
    </source>
</evidence>
<accession>A0A7D5PDI9</accession>
<proteinExistence type="predicted"/>
<dbReference type="Proteomes" id="UP000509346">
    <property type="component" value="Chromosome"/>
</dbReference>
<reference evidence="2 3" key="1">
    <citation type="submission" date="2020-07" db="EMBL/GenBank/DDBJ databases">
        <title>Halosimplex litoreum sp. nov. and Halosimplex rubrum sp. nov., isolated from different salt environments.</title>
        <authorList>
            <person name="Cui H."/>
        </authorList>
    </citation>
    <scope>NUCLEOTIDE SEQUENCE [LARGE SCALE GENOMIC DNA]</scope>
    <source>
        <strain evidence="2 3">R2</strain>
    </source>
</reference>
<name>A0A7D5PDI9_9EURY</name>
<organism evidence="2 3">
    <name type="scientific">Halosimplex pelagicum</name>
    <dbReference type="NCBI Taxonomy" id="869886"/>
    <lineage>
        <taxon>Archaea</taxon>
        <taxon>Methanobacteriati</taxon>
        <taxon>Methanobacteriota</taxon>
        <taxon>Stenosarchaea group</taxon>
        <taxon>Halobacteria</taxon>
        <taxon>Halobacteriales</taxon>
        <taxon>Haloarculaceae</taxon>
        <taxon>Halosimplex</taxon>
    </lineage>
</organism>
<dbReference type="KEGG" id="hpel:HZS54_04830"/>
<keyword evidence="3" id="KW-1185">Reference proteome</keyword>
<gene>
    <name evidence="2" type="ORF">HZS54_04830</name>
</gene>
<evidence type="ECO:0000313" key="2">
    <source>
        <dbReference type="EMBL" id="QLH81000.1"/>
    </source>
</evidence>
<dbReference type="OrthoDB" id="379693at2157"/>
<dbReference type="EMBL" id="CP058909">
    <property type="protein sequence ID" value="QLH81000.1"/>
    <property type="molecule type" value="Genomic_DNA"/>
</dbReference>